<dbReference type="Proteomes" id="UP001317779">
    <property type="component" value="Chromosome"/>
</dbReference>
<sequence length="149" mass="16480">MPTDDEMKFQTGASNFGEDWTQEAEEAALHILLVGKRRDPEMQGALAEALGRTLNGVDWKIDAMASNLDDFRTANENPLGLNATEVKLLADYQRVPVEVAERCRLSHERLVAGEIPAALSAERRREEQEARTCGSCFTEFAADGSCMCM</sequence>
<evidence type="ECO:0000313" key="1">
    <source>
        <dbReference type="EMBL" id="BDV31563.1"/>
    </source>
</evidence>
<dbReference type="EMBL" id="AP027141">
    <property type="protein sequence ID" value="BDV31563.1"/>
    <property type="molecule type" value="Genomic_DNA"/>
</dbReference>
<evidence type="ECO:0000313" key="2">
    <source>
        <dbReference type="Proteomes" id="UP001317779"/>
    </source>
</evidence>
<dbReference type="RefSeq" id="WP_263797848.1">
    <property type="nucleotide sequence ID" value="NZ_AP027141.1"/>
</dbReference>
<organism evidence="1 2">
    <name type="scientific">Microbacterium terricola</name>
    <dbReference type="NCBI Taxonomy" id="344163"/>
    <lineage>
        <taxon>Bacteria</taxon>
        <taxon>Bacillati</taxon>
        <taxon>Actinomycetota</taxon>
        <taxon>Actinomycetes</taxon>
        <taxon>Micrococcales</taxon>
        <taxon>Microbacteriaceae</taxon>
        <taxon>Microbacterium</taxon>
    </lineage>
</organism>
<gene>
    <name evidence="1" type="ORF">Microterr_22230</name>
</gene>
<protein>
    <submittedName>
        <fullName evidence="1">Uncharacterized protein</fullName>
    </submittedName>
</protein>
<name>A0ABM8E0W1_9MICO</name>
<proteinExistence type="predicted"/>
<keyword evidence="2" id="KW-1185">Reference proteome</keyword>
<accession>A0ABM8E0W1</accession>
<reference evidence="1 2" key="1">
    <citation type="submission" date="2022-12" db="EMBL/GenBank/DDBJ databases">
        <title>Microbacterium terricola strain KV-448 chromosome, complete genome.</title>
        <authorList>
            <person name="Oshima T."/>
            <person name="Moriya T."/>
            <person name="Bessho Y."/>
        </authorList>
    </citation>
    <scope>NUCLEOTIDE SEQUENCE [LARGE SCALE GENOMIC DNA]</scope>
    <source>
        <strain evidence="1 2">KV-448</strain>
    </source>
</reference>